<dbReference type="Pfam" id="PF05368">
    <property type="entry name" value="NmrA"/>
    <property type="match status" value="1"/>
</dbReference>
<organism evidence="5 6">
    <name type="scientific">Colletotrichum orchidophilum</name>
    <dbReference type="NCBI Taxonomy" id="1209926"/>
    <lineage>
        <taxon>Eukaryota</taxon>
        <taxon>Fungi</taxon>
        <taxon>Dikarya</taxon>
        <taxon>Ascomycota</taxon>
        <taxon>Pezizomycotina</taxon>
        <taxon>Sordariomycetes</taxon>
        <taxon>Hypocreomycetidae</taxon>
        <taxon>Glomerellales</taxon>
        <taxon>Glomerellaceae</taxon>
        <taxon>Colletotrichum</taxon>
    </lineage>
</organism>
<comment type="caution">
    <text evidence="5">The sequence shown here is derived from an EMBL/GenBank/DDBJ whole genome shotgun (WGS) entry which is preliminary data.</text>
</comment>
<dbReference type="RefSeq" id="XP_022475509.1">
    <property type="nucleotide sequence ID" value="XM_022617996.1"/>
</dbReference>
<dbReference type="GeneID" id="34559506"/>
<dbReference type="Gene3D" id="3.90.25.10">
    <property type="entry name" value="UDP-galactose 4-epimerase, domain 1"/>
    <property type="match status" value="1"/>
</dbReference>
<keyword evidence="3" id="KW-0560">Oxidoreductase</keyword>
<dbReference type="Proteomes" id="UP000176998">
    <property type="component" value="Unassembled WGS sequence"/>
</dbReference>
<dbReference type="InterPro" id="IPR036291">
    <property type="entry name" value="NAD(P)-bd_dom_sf"/>
</dbReference>
<dbReference type="PANTHER" id="PTHR47706:SF4">
    <property type="entry name" value="NMRA-LIKE DOMAIN-CONTAINING PROTEIN"/>
    <property type="match status" value="1"/>
</dbReference>
<evidence type="ECO:0000256" key="2">
    <source>
        <dbReference type="ARBA" id="ARBA00022857"/>
    </source>
</evidence>
<dbReference type="EMBL" id="MJBS01000047">
    <property type="protein sequence ID" value="OHE98359.1"/>
    <property type="molecule type" value="Genomic_DNA"/>
</dbReference>
<proteinExistence type="inferred from homology"/>
<comment type="similarity">
    <text evidence="1">Belongs to the NmrA-type oxidoreductase family. Isoflavone reductase subfamily.</text>
</comment>
<gene>
    <name evidence="5" type="ORF">CORC01_06355</name>
</gene>
<feature type="domain" description="NmrA-like" evidence="4">
    <location>
        <begin position="4"/>
        <end position="264"/>
    </location>
</feature>
<sequence length="300" mass="33317">MAIIAVAGGTGAVGRTIVEGVIAYGGHKIFVLSRTSREPKDGVQFLAVDYEDVEGVSKILQDNHVDTVISAMGVVTPETNQAQINLVKASNKSSSTRRFIVSAQISHYPLAQYAFEAIDELEKTDIEYTRVVNGFFLDYFGMPHYKTHLHPWVNFVNLEKKWAVIPGDGSAKANFITTQDMAKYIARLIGLDKWSKVSSIVAQTHSISEILALAEKTRGPGFRVAYDDLEKLKSGKISFIEDFPEFELSREESEALFAKVHYYAGIGKFLVPTEDTLNSKFPEIVPKTAAQVFEESWQGK</sequence>
<name>A0A1G4BAB7_9PEZI</name>
<evidence type="ECO:0000259" key="4">
    <source>
        <dbReference type="Pfam" id="PF05368"/>
    </source>
</evidence>
<dbReference type="AlphaFoldDB" id="A0A1G4BAB7"/>
<dbReference type="InterPro" id="IPR008030">
    <property type="entry name" value="NmrA-like"/>
</dbReference>
<evidence type="ECO:0000313" key="6">
    <source>
        <dbReference type="Proteomes" id="UP000176998"/>
    </source>
</evidence>
<keyword evidence="2" id="KW-0521">NADP</keyword>
<reference evidence="5 6" key="1">
    <citation type="submission" date="2016-09" db="EMBL/GenBank/DDBJ databases">
        <authorList>
            <person name="Capua I."/>
            <person name="De Benedictis P."/>
            <person name="Joannis T."/>
            <person name="Lombin L.H."/>
            <person name="Cattoli G."/>
        </authorList>
    </citation>
    <scope>NUCLEOTIDE SEQUENCE [LARGE SCALE GENOMIC DNA]</scope>
    <source>
        <strain evidence="5 6">IMI 309357</strain>
    </source>
</reference>
<dbReference type="PANTHER" id="PTHR47706">
    <property type="entry name" value="NMRA-LIKE FAMILY PROTEIN"/>
    <property type="match status" value="1"/>
</dbReference>
<evidence type="ECO:0000313" key="5">
    <source>
        <dbReference type="EMBL" id="OHE98359.1"/>
    </source>
</evidence>
<evidence type="ECO:0000256" key="3">
    <source>
        <dbReference type="ARBA" id="ARBA00023002"/>
    </source>
</evidence>
<dbReference type="OrthoDB" id="419598at2759"/>
<dbReference type="SUPFAM" id="SSF51735">
    <property type="entry name" value="NAD(P)-binding Rossmann-fold domains"/>
    <property type="match status" value="1"/>
</dbReference>
<dbReference type="Gene3D" id="3.40.50.720">
    <property type="entry name" value="NAD(P)-binding Rossmann-like Domain"/>
    <property type="match status" value="1"/>
</dbReference>
<protein>
    <recommendedName>
        <fullName evidence="4">NmrA-like domain-containing protein</fullName>
    </recommendedName>
</protein>
<accession>A0A1G4BAB7</accession>
<dbReference type="GO" id="GO:0016491">
    <property type="term" value="F:oxidoreductase activity"/>
    <property type="evidence" value="ECO:0007669"/>
    <property type="project" value="UniProtKB-KW"/>
</dbReference>
<keyword evidence="6" id="KW-1185">Reference proteome</keyword>
<dbReference type="InterPro" id="IPR051609">
    <property type="entry name" value="NmrA/Isoflavone_reductase-like"/>
</dbReference>
<evidence type="ECO:0000256" key="1">
    <source>
        <dbReference type="ARBA" id="ARBA00005725"/>
    </source>
</evidence>